<dbReference type="SUPFAM" id="SSF52518">
    <property type="entry name" value="Thiamin diphosphate-binding fold (THDP-binding)"/>
    <property type="match status" value="2"/>
</dbReference>
<dbReference type="PANTHER" id="PTHR18968:SF13">
    <property type="entry name" value="ACETOLACTATE SYNTHASE CATALYTIC SUBUNIT, MITOCHONDRIAL"/>
    <property type="match status" value="1"/>
</dbReference>
<dbReference type="CDD" id="cd00568">
    <property type="entry name" value="TPP_enzymes"/>
    <property type="match status" value="1"/>
</dbReference>
<dbReference type="EMBL" id="JABBGC010000003">
    <property type="protein sequence ID" value="NML40530.1"/>
    <property type="molecule type" value="Genomic_DNA"/>
</dbReference>
<evidence type="ECO:0000256" key="2">
    <source>
        <dbReference type="ARBA" id="ARBA00023052"/>
    </source>
</evidence>
<evidence type="ECO:0000256" key="3">
    <source>
        <dbReference type="RuleBase" id="RU362132"/>
    </source>
</evidence>
<keyword evidence="8" id="KW-1185">Reference proteome</keyword>
<dbReference type="GO" id="GO:0030976">
    <property type="term" value="F:thiamine pyrophosphate binding"/>
    <property type="evidence" value="ECO:0007669"/>
    <property type="project" value="InterPro"/>
</dbReference>
<feature type="domain" description="Thiamine pyrophosphate enzyme TPP-binding" evidence="5">
    <location>
        <begin position="437"/>
        <end position="562"/>
    </location>
</feature>
<dbReference type="GO" id="GO:0050660">
    <property type="term" value="F:flavin adenine dinucleotide binding"/>
    <property type="evidence" value="ECO:0007669"/>
    <property type="project" value="TreeGrafter"/>
</dbReference>
<dbReference type="RefSeq" id="WP_169227624.1">
    <property type="nucleotide sequence ID" value="NZ_JABBGC010000003.1"/>
</dbReference>
<evidence type="ECO:0000259" key="5">
    <source>
        <dbReference type="Pfam" id="PF02775"/>
    </source>
</evidence>
<feature type="domain" description="Thiamine pyrophosphate enzyme N-terminal TPP-binding" evidence="6">
    <location>
        <begin position="18"/>
        <end position="123"/>
    </location>
</feature>
<dbReference type="Pfam" id="PF02775">
    <property type="entry name" value="TPP_enzyme_C"/>
    <property type="match status" value="1"/>
</dbReference>
<gene>
    <name evidence="7" type="ORF">HHL17_25260</name>
</gene>
<protein>
    <submittedName>
        <fullName evidence="7">Thiamine pyrophosphate-binding protein</fullName>
    </submittedName>
</protein>
<dbReference type="Proteomes" id="UP000583266">
    <property type="component" value="Unassembled WGS sequence"/>
</dbReference>
<comment type="similarity">
    <text evidence="1 3">Belongs to the TPP enzyme family.</text>
</comment>
<dbReference type="Pfam" id="PF02776">
    <property type="entry name" value="TPP_enzyme_N"/>
    <property type="match status" value="1"/>
</dbReference>
<dbReference type="AlphaFoldDB" id="A0A848GV57"/>
<dbReference type="GO" id="GO:0009097">
    <property type="term" value="P:isoleucine biosynthetic process"/>
    <property type="evidence" value="ECO:0007669"/>
    <property type="project" value="TreeGrafter"/>
</dbReference>
<evidence type="ECO:0000259" key="6">
    <source>
        <dbReference type="Pfam" id="PF02776"/>
    </source>
</evidence>
<dbReference type="InterPro" id="IPR011766">
    <property type="entry name" value="TPP_enzyme_TPP-bd"/>
</dbReference>
<sequence length="579" mass="62783">MTFSNLYGNPPCVADNYQLIIDTLTDWGINLYTGVTGGGVIHLLKHLKPLEDLPTHDPAFLTLGEYSAGFVPLGYYLASGKIAAAVATTGAATKLITCGLSDAKLHDIPAVFIVPVSGSNTEGFSPLQDTSIYGSNIVAQLRAELGDAVFVLNDPLSLTARLAAAKATLDRSKPVVLVLDNEAVGSPLMEYSMPLPEEEAAVEDDYLDAFTTTFRKTIADKRVVILVGEEMARYPNAKQLTTQLCEQLQAAAIWSINGANAVSQDNPYGYGYISFGGNDKAMALFNSLGEQDVLVVLGACPDEYTINFGGFKAAHTFFLGNIFEAYGLVENSLRHVATGGYDHVNGALDVLLSALISAGQRYPFTNRPVAKAPADLNDRPFATPREGYVNMATLYQRLNKWWPAHSLGIDDVCLAYKDRQYVTQRPNDNIDFYSLYRGSAMGGAFGVAVGAKLADVDRPVFLFTGDGCFRLFSGSLGEVSQLGIVVFLLNNESLSIVEQGLEKVLPDIATPHYHARVAAIDYCLIARACGWEAARLQPDLSNLEELLHRMETAGQRSLLIEVPVDHQQELGQNPRLKNL</sequence>
<dbReference type="InterPro" id="IPR012000">
    <property type="entry name" value="Thiamin_PyroP_enz_cen_dom"/>
</dbReference>
<organism evidence="7 8">
    <name type="scientific">Chitinophaga fulva</name>
    <dbReference type="NCBI Taxonomy" id="2728842"/>
    <lineage>
        <taxon>Bacteria</taxon>
        <taxon>Pseudomonadati</taxon>
        <taxon>Bacteroidota</taxon>
        <taxon>Chitinophagia</taxon>
        <taxon>Chitinophagales</taxon>
        <taxon>Chitinophagaceae</taxon>
        <taxon>Chitinophaga</taxon>
    </lineage>
</organism>
<feature type="domain" description="Thiamine pyrophosphate enzyme central" evidence="4">
    <location>
        <begin position="220"/>
        <end position="304"/>
    </location>
</feature>
<evidence type="ECO:0000256" key="1">
    <source>
        <dbReference type="ARBA" id="ARBA00007812"/>
    </source>
</evidence>
<evidence type="ECO:0000313" key="8">
    <source>
        <dbReference type="Proteomes" id="UP000583266"/>
    </source>
</evidence>
<comment type="caution">
    <text evidence="7">The sequence shown here is derived from an EMBL/GenBank/DDBJ whole genome shotgun (WGS) entry which is preliminary data.</text>
</comment>
<dbReference type="PANTHER" id="PTHR18968">
    <property type="entry name" value="THIAMINE PYROPHOSPHATE ENZYMES"/>
    <property type="match status" value="1"/>
</dbReference>
<dbReference type="GO" id="GO:0000287">
    <property type="term" value="F:magnesium ion binding"/>
    <property type="evidence" value="ECO:0007669"/>
    <property type="project" value="InterPro"/>
</dbReference>
<dbReference type="GO" id="GO:0003984">
    <property type="term" value="F:acetolactate synthase activity"/>
    <property type="evidence" value="ECO:0007669"/>
    <property type="project" value="TreeGrafter"/>
</dbReference>
<reference evidence="7 8" key="1">
    <citation type="submission" date="2020-04" db="EMBL/GenBank/DDBJ databases">
        <title>Chitinophaga sp. G-6-1-13 sp. nov., isolated from soil.</title>
        <authorList>
            <person name="Dahal R.H."/>
            <person name="Chaudhary D.K."/>
        </authorList>
    </citation>
    <scope>NUCLEOTIDE SEQUENCE [LARGE SCALE GENOMIC DNA]</scope>
    <source>
        <strain evidence="7 8">G-6-1-13</strain>
    </source>
</reference>
<proteinExistence type="inferred from homology"/>
<accession>A0A848GV57</accession>
<dbReference type="Gene3D" id="3.40.50.1220">
    <property type="entry name" value="TPP-binding domain"/>
    <property type="match status" value="1"/>
</dbReference>
<dbReference type="InterPro" id="IPR045229">
    <property type="entry name" value="TPP_enz"/>
</dbReference>
<dbReference type="Gene3D" id="3.40.50.970">
    <property type="match status" value="2"/>
</dbReference>
<dbReference type="Pfam" id="PF00205">
    <property type="entry name" value="TPP_enzyme_M"/>
    <property type="match status" value="1"/>
</dbReference>
<dbReference type="InterPro" id="IPR029035">
    <property type="entry name" value="DHS-like_NAD/FAD-binding_dom"/>
</dbReference>
<dbReference type="InterPro" id="IPR012001">
    <property type="entry name" value="Thiamin_PyroP_enz_TPP-bd_dom"/>
</dbReference>
<keyword evidence="2 3" id="KW-0786">Thiamine pyrophosphate</keyword>
<dbReference type="SUPFAM" id="SSF52467">
    <property type="entry name" value="DHS-like NAD/FAD-binding domain"/>
    <property type="match status" value="1"/>
</dbReference>
<dbReference type="GO" id="GO:0005948">
    <property type="term" value="C:acetolactate synthase complex"/>
    <property type="evidence" value="ECO:0007669"/>
    <property type="project" value="TreeGrafter"/>
</dbReference>
<evidence type="ECO:0000313" key="7">
    <source>
        <dbReference type="EMBL" id="NML40530.1"/>
    </source>
</evidence>
<dbReference type="GO" id="GO:0009099">
    <property type="term" value="P:L-valine biosynthetic process"/>
    <property type="evidence" value="ECO:0007669"/>
    <property type="project" value="TreeGrafter"/>
</dbReference>
<dbReference type="InterPro" id="IPR029061">
    <property type="entry name" value="THDP-binding"/>
</dbReference>
<name>A0A848GV57_9BACT</name>
<evidence type="ECO:0000259" key="4">
    <source>
        <dbReference type="Pfam" id="PF00205"/>
    </source>
</evidence>